<protein>
    <submittedName>
        <fullName evidence="2">Uncharacterized protein</fullName>
    </submittedName>
</protein>
<keyword evidence="1" id="KW-0732">Signal</keyword>
<name>A0A8S1HGA7_9PELO</name>
<sequence>MRSVVFALSVLLVIQLARSMNLNQRLPAVIQEMNKYDVTSTQQDITVDVVMPHAQVFNGPVTGLGDAKSKQRIAVQIKNIEDALSKGAGKRHRREAIDIALNAARAFDGAFETFKDYDIFFEY</sequence>
<feature type="signal peptide" evidence="1">
    <location>
        <begin position="1"/>
        <end position="19"/>
    </location>
</feature>
<keyword evidence="3" id="KW-1185">Reference proteome</keyword>
<evidence type="ECO:0000313" key="3">
    <source>
        <dbReference type="Proteomes" id="UP000835052"/>
    </source>
</evidence>
<dbReference type="EMBL" id="CAJGYM010000035">
    <property type="protein sequence ID" value="CAD6193368.1"/>
    <property type="molecule type" value="Genomic_DNA"/>
</dbReference>
<proteinExistence type="predicted"/>
<dbReference type="Proteomes" id="UP000835052">
    <property type="component" value="Unassembled WGS sequence"/>
</dbReference>
<accession>A0A8S1HGA7</accession>
<reference evidence="2" key="1">
    <citation type="submission" date="2020-10" db="EMBL/GenBank/DDBJ databases">
        <authorList>
            <person name="Kikuchi T."/>
        </authorList>
    </citation>
    <scope>NUCLEOTIDE SEQUENCE</scope>
    <source>
        <strain evidence="2">NKZ352</strain>
    </source>
</reference>
<organism evidence="2 3">
    <name type="scientific">Caenorhabditis auriculariae</name>
    <dbReference type="NCBI Taxonomy" id="2777116"/>
    <lineage>
        <taxon>Eukaryota</taxon>
        <taxon>Metazoa</taxon>
        <taxon>Ecdysozoa</taxon>
        <taxon>Nematoda</taxon>
        <taxon>Chromadorea</taxon>
        <taxon>Rhabditida</taxon>
        <taxon>Rhabditina</taxon>
        <taxon>Rhabditomorpha</taxon>
        <taxon>Rhabditoidea</taxon>
        <taxon>Rhabditidae</taxon>
        <taxon>Peloderinae</taxon>
        <taxon>Caenorhabditis</taxon>
    </lineage>
</organism>
<evidence type="ECO:0000256" key="1">
    <source>
        <dbReference type="SAM" id="SignalP"/>
    </source>
</evidence>
<feature type="chain" id="PRO_5035821864" evidence="1">
    <location>
        <begin position="20"/>
        <end position="123"/>
    </location>
</feature>
<dbReference type="AlphaFoldDB" id="A0A8S1HGA7"/>
<comment type="caution">
    <text evidence="2">The sequence shown here is derived from an EMBL/GenBank/DDBJ whole genome shotgun (WGS) entry which is preliminary data.</text>
</comment>
<gene>
    <name evidence="2" type="ORF">CAUJ_LOCUS9287</name>
</gene>
<evidence type="ECO:0000313" key="2">
    <source>
        <dbReference type="EMBL" id="CAD6193368.1"/>
    </source>
</evidence>